<sequence>MLIIAIKQLVFIVISLPYKYYYILIGRLASSVWK</sequence>
<protein>
    <submittedName>
        <fullName evidence="1">Uncharacterized protein</fullName>
    </submittedName>
</protein>
<name>A0A454AQR8_MYCBG</name>
<proteinExistence type="predicted"/>
<dbReference type="KEGG" id="mbv:MBOVPG45_0437"/>
<dbReference type="AlphaFoldDB" id="A0A454AQR8"/>
<evidence type="ECO:0000313" key="2">
    <source>
        <dbReference type="Proteomes" id="UP000008713"/>
    </source>
</evidence>
<evidence type="ECO:0000313" key="1">
    <source>
        <dbReference type="EMBL" id="ADR25399.1"/>
    </source>
</evidence>
<reference evidence="1 2" key="1">
    <citation type="journal article" date="2011" name="Infect. Immun.">
        <title>Complete genome sequence of Mycoplasma bovis type strain PG45 (ATCC 25523).</title>
        <authorList>
            <person name="Wise K.S."/>
            <person name="Calcutt M.J."/>
            <person name="Foecking M.F."/>
            <person name="Roske K."/>
            <person name="Madupu R."/>
            <person name="Methe B.A."/>
        </authorList>
    </citation>
    <scope>NUCLEOTIDE SEQUENCE [LARGE SCALE GENOMIC DNA]</scope>
    <source>
        <strain evidence="2">ATCC 25523 / DSM 22781 / NCTC 10131 / PG45</strain>
    </source>
</reference>
<dbReference type="EMBL" id="CP002188">
    <property type="protein sequence ID" value="ADR25399.1"/>
    <property type="molecule type" value="Genomic_DNA"/>
</dbReference>
<organism evidence="1 2">
    <name type="scientific">Mycoplasmopsis bovis (strain ATCC 25523 / DSM 22781 / NCTC 10131 / PG45)</name>
    <name type="common">Mycoplasma bovis</name>
    <dbReference type="NCBI Taxonomy" id="289397"/>
    <lineage>
        <taxon>Bacteria</taxon>
        <taxon>Bacillati</taxon>
        <taxon>Mycoplasmatota</taxon>
        <taxon>Mycoplasmoidales</taxon>
        <taxon>Metamycoplasmataceae</taxon>
        <taxon>Mycoplasmopsis</taxon>
    </lineage>
</organism>
<accession>A0A454AQR8</accession>
<gene>
    <name evidence="1" type="ordered locus">MBOVPG45_0437</name>
</gene>
<dbReference type="Proteomes" id="UP000008713">
    <property type="component" value="Chromosome"/>
</dbReference>